<evidence type="ECO:0000256" key="1">
    <source>
        <dbReference type="ARBA" id="ARBA00004218"/>
    </source>
</evidence>
<evidence type="ECO:0000256" key="3">
    <source>
        <dbReference type="ARBA" id="ARBA00022553"/>
    </source>
</evidence>
<dbReference type="Pfam" id="PF07222">
    <property type="entry name" value="PBP_sp32"/>
    <property type="match status" value="1"/>
</dbReference>
<comment type="subcellular location">
    <subcellularLocation>
        <location evidence="1">Cytoplasmic vesicle</location>
        <location evidence="1">Secretory vesicle</location>
        <location evidence="1">Acrosome</location>
    </subcellularLocation>
</comment>
<reference evidence="10" key="2">
    <citation type="submission" date="2025-09" db="UniProtKB">
        <authorList>
            <consortium name="Ensembl"/>
        </authorList>
    </citation>
    <scope>IDENTIFICATION</scope>
</reference>
<accession>A0A8C4NEI7</accession>
<dbReference type="AlphaFoldDB" id="A0A8C4NEI7"/>
<sequence>MASKSNFLAGALGLYILLVGVQPTGSTEVNKAGSPLSDAEYANFFSYIRPPWKAKIWCDLRLRSGCDDKLILRLDGFENHGAIPFGHVCADIDDKAVFKSFCRFSYYRCQQRAYYVKVWFVYIPC</sequence>
<evidence type="ECO:0000256" key="6">
    <source>
        <dbReference type="ARBA" id="ARBA00032734"/>
    </source>
</evidence>
<proteinExistence type="predicted"/>
<dbReference type="InterPro" id="IPR009865">
    <property type="entry name" value="Proacrosin-bd"/>
</dbReference>
<dbReference type="GO" id="GO:0001669">
    <property type="term" value="C:acrosomal vesicle"/>
    <property type="evidence" value="ECO:0007669"/>
    <property type="project" value="UniProtKB-SubCell"/>
</dbReference>
<dbReference type="Proteomes" id="UP000694388">
    <property type="component" value="Unplaced"/>
</dbReference>
<evidence type="ECO:0000256" key="9">
    <source>
        <dbReference type="SAM" id="SignalP"/>
    </source>
</evidence>
<evidence type="ECO:0000313" key="11">
    <source>
        <dbReference type="Proteomes" id="UP000694388"/>
    </source>
</evidence>
<evidence type="ECO:0000256" key="7">
    <source>
        <dbReference type="ARBA" id="ARBA00033453"/>
    </source>
</evidence>
<evidence type="ECO:0000256" key="8">
    <source>
        <dbReference type="ARBA" id="ARBA00045517"/>
    </source>
</evidence>
<keyword evidence="3" id="KW-0597">Phosphoprotein</keyword>
<evidence type="ECO:0000256" key="4">
    <source>
        <dbReference type="ARBA" id="ARBA00022729"/>
    </source>
</evidence>
<keyword evidence="11" id="KW-1185">Reference proteome</keyword>
<comment type="function">
    <text evidence="8">Acrosomal protein that maintains proacrosin (pro-ACR) as an enzymatically inactive zymogen in the acrosome. Involved also in the acrosome formation.</text>
</comment>
<keyword evidence="5" id="KW-0968">Cytoplasmic vesicle</keyword>
<organism evidence="10 11">
    <name type="scientific">Eptatretus burgeri</name>
    <name type="common">Inshore hagfish</name>
    <dbReference type="NCBI Taxonomy" id="7764"/>
    <lineage>
        <taxon>Eukaryota</taxon>
        <taxon>Metazoa</taxon>
        <taxon>Chordata</taxon>
        <taxon>Craniata</taxon>
        <taxon>Vertebrata</taxon>
        <taxon>Cyclostomata</taxon>
        <taxon>Myxini</taxon>
        <taxon>Myxiniformes</taxon>
        <taxon>Myxinidae</taxon>
        <taxon>Eptatretinae</taxon>
        <taxon>Eptatretus</taxon>
    </lineage>
</organism>
<dbReference type="PANTHER" id="PTHR21362">
    <property type="entry name" value="ACROSIN-BINDING PROTEIN"/>
    <property type="match status" value="1"/>
</dbReference>
<dbReference type="OMA" id="RCTRKKY"/>
<evidence type="ECO:0000256" key="2">
    <source>
        <dbReference type="ARBA" id="ARBA00018940"/>
    </source>
</evidence>
<protein>
    <recommendedName>
        <fullName evidence="2">Acrosin-binding protein</fullName>
    </recommendedName>
    <alternativeName>
        <fullName evidence="6">Acrosin-binding protein, 60 kDa form</fullName>
    </alternativeName>
    <alternativeName>
        <fullName evidence="7">Proacrosin-binding protein sp32</fullName>
    </alternativeName>
</protein>
<evidence type="ECO:0000313" key="10">
    <source>
        <dbReference type="Ensembl" id="ENSEBUP00000006480.1"/>
    </source>
</evidence>
<name>A0A8C4NEI7_EPTBU</name>
<dbReference type="GeneTree" id="ENSGT00390000000826"/>
<dbReference type="GO" id="GO:0005634">
    <property type="term" value="C:nucleus"/>
    <property type="evidence" value="ECO:0007669"/>
    <property type="project" value="TreeGrafter"/>
</dbReference>
<reference evidence="10" key="1">
    <citation type="submission" date="2025-08" db="UniProtKB">
        <authorList>
            <consortium name="Ensembl"/>
        </authorList>
    </citation>
    <scope>IDENTIFICATION</scope>
</reference>
<keyword evidence="4 9" id="KW-0732">Signal</keyword>
<dbReference type="Ensembl" id="ENSEBUT00000006936.1">
    <property type="protein sequence ID" value="ENSEBUP00000006480.1"/>
    <property type="gene ID" value="ENSEBUG00000004287.1"/>
</dbReference>
<feature type="signal peptide" evidence="9">
    <location>
        <begin position="1"/>
        <end position="26"/>
    </location>
</feature>
<evidence type="ECO:0000256" key="5">
    <source>
        <dbReference type="ARBA" id="ARBA00023329"/>
    </source>
</evidence>
<feature type="chain" id="PRO_5034361706" description="Acrosin-binding protein" evidence="9">
    <location>
        <begin position="27"/>
        <end position="125"/>
    </location>
</feature>
<dbReference type="PANTHER" id="PTHR21362:SF1">
    <property type="entry name" value="ACROSIN-BINDING PROTEIN"/>
    <property type="match status" value="1"/>
</dbReference>